<dbReference type="EMBL" id="GADI01001822">
    <property type="protein sequence ID" value="JAA71986.1"/>
    <property type="molecule type" value="mRNA"/>
</dbReference>
<protein>
    <submittedName>
        <fullName evidence="2">Putative ixostatin</fullName>
    </submittedName>
</protein>
<sequence length="115" mass="12943">MISTRILLLLAALALACIAGDEPMVKKDCPPVTQESFESFKKEKRPHNFFSGLGQYCEARNRFNGQDEKCIGYNVKKVPDCTLCCACLNGTGSIYYNKTVLPKSFRCQSSRRNQH</sequence>
<evidence type="ECO:0000313" key="2">
    <source>
        <dbReference type="EMBL" id="JAA71986.1"/>
    </source>
</evidence>
<feature type="signal peptide" evidence="1">
    <location>
        <begin position="1"/>
        <end position="19"/>
    </location>
</feature>
<dbReference type="PROSITE" id="PS51257">
    <property type="entry name" value="PROKAR_LIPOPROTEIN"/>
    <property type="match status" value="1"/>
</dbReference>
<proteinExistence type="evidence at transcript level"/>
<evidence type="ECO:0000256" key="1">
    <source>
        <dbReference type="SAM" id="SignalP"/>
    </source>
</evidence>
<reference evidence="2" key="1">
    <citation type="submission" date="2012-12" db="EMBL/GenBank/DDBJ databases">
        <title>Identification and characterization of a phenylalanine ammonia-lyase gene family in Isatis indigotica Fort.</title>
        <authorList>
            <person name="Liu Q."/>
            <person name="Chen J."/>
            <person name="Zhou X."/>
            <person name="Di P."/>
            <person name="Xiao Y."/>
            <person name="Xuan H."/>
            <person name="Zhang L."/>
            <person name="Chen W."/>
        </authorList>
    </citation>
    <scope>NUCLEOTIDE SEQUENCE</scope>
    <source>
        <tissue evidence="2">Salivary gland</tissue>
    </source>
</reference>
<feature type="chain" id="PRO_5005518242" evidence="1">
    <location>
        <begin position="20"/>
        <end position="115"/>
    </location>
</feature>
<name>A0A0K8RLL8_IXORI</name>
<accession>A0A0K8RLL8</accession>
<keyword evidence="1" id="KW-0732">Signal</keyword>
<organism evidence="2">
    <name type="scientific">Ixodes ricinus</name>
    <name type="common">Common tick</name>
    <name type="synonym">Acarus ricinus</name>
    <dbReference type="NCBI Taxonomy" id="34613"/>
    <lineage>
        <taxon>Eukaryota</taxon>
        <taxon>Metazoa</taxon>
        <taxon>Ecdysozoa</taxon>
        <taxon>Arthropoda</taxon>
        <taxon>Chelicerata</taxon>
        <taxon>Arachnida</taxon>
        <taxon>Acari</taxon>
        <taxon>Parasitiformes</taxon>
        <taxon>Ixodida</taxon>
        <taxon>Ixodoidea</taxon>
        <taxon>Ixodidae</taxon>
        <taxon>Ixodinae</taxon>
        <taxon>Ixodes</taxon>
    </lineage>
</organism>
<dbReference type="AlphaFoldDB" id="A0A0K8RLL8"/>